<reference evidence="4" key="1">
    <citation type="submission" date="2010-12" db="EMBL/GenBank/DDBJ databases">
        <title>Complete sequence of chromosome 1 of Asticcacaulis excentricus CB 48.</title>
        <authorList>
            <consortium name="US DOE Joint Genome Institute"/>
            <person name="Lucas S."/>
            <person name="Copeland A."/>
            <person name="Lapidus A."/>
            <person name="Cheng J.-F."/>
            <person name="Bruce D."/>
            <person name="Goodwin L."/>
            <person name="Pitluck S."/>
            <person name="Teshima H."/>
            <person name="Davenport K."/>
            <person name="Detter J.C."/>
            <person name="Han C."/>
            <person name="Tapia R."/>
            <person name="Land M."/>
            <person name="Hauser L."/>
            <person name="Jeffries C."/>
            <person name="Kyrpides N."/>
            <person name="Ivanova N."/>
            <person name="Ovchinnikova G."/>
            <person name="Brun Y.V."/>
            <person name="Woyke T."/>
        </authorList>
    </citation>
    <scope>NUCLEOTIDE SEQUENCE [LARGE SCALE GENOMIC DNA]</scope>
    <source>
        <strain evidence="4">ATCC 15261 / DSM 4724 / KCTC 12464 / NCIMB 9791 / VKM B-1370 / CB 48</strain>
    </source>
</reference>
<evidence type="ECO:0000313" key="3">
    <source>
        <dbReference type="EMBL" id="ADU12029.1"/>
    </source>
</evidence>
<dbReference type="STRING" id="573065.Astex_0331"/>
<dbReference type="NCBIfam" id="TIGR01554">
    <property type="entry name" value="major_cap_HK97"/>
    <property type="match status" value="1"/>
</dbReference>
<dbReference type="Gene3D" id="3.30.2320.10">
    <property type="entry name" value="hypothetical protein PF0899 domain"/>
    <property type="match status" value="1"/>
</dbReference>
<dbReference type="SUPFAM" id="SSF56563">
    <property type="entry name" value="Major capsid protein gp5"/>
    <property type="match status" value="1"/>
</dbReference>
<dbReference type="KEGG" id="aex:Astex_0331"/>
<evidence type="ECO:0000256" key="1">
    <source>
        <dbReference type="ARBA" id="ARBA00004328"/>
    </source>
</evidence>
<dbReference type="AlphaFoldDB" id="E8RPQ2"/>
<evidence type="ECO:0000259" key="2">
    <source>
        <dbReference type="Pfam" id="PF05065"/>
    </source>
</evidence>
<accession>E8RPQ2</accession>
<name>E8RPQ2_ASTEC</name>
<dbReference type="HOGENOM" id="CLU_041417_0_0_5"/>
<dbReference type="Pfam" id="PF05065">
    <property type="entry name" value="Phage_capsid"/>
    <property type="match status" value="1"/>
</dbReference>
<dbReference type="InterPro" id="IPR024455">
    <property type="entry name" value="Phage_capsid"/>
</dbReference>
<feature type="domain" description="Phage capsid-like C-terminal" evidence="2">
    <location>
        <begin position="146"/>
        <end position="431"/>
    </location>
</feature>
<gene>
    <name evidence="3" type="ordered locus">Astex_0331</name>
</gene>
<dbReference type="EMBL" id="CP002395">
    <property type="protein sequence ID" value="ADU12029.1"/>
    <property type="molecule type" value="Genomic_DNA"/>
</dbReference>
<comment type="subcellular location">
    <subcellularLocation>
        <location evidence="1">Virion</location>
    </subcellularLocation>
</comment>
<dbReference type="OrthoDB" id="9786516at2"/>
<organism evidence="3 4">
    <name type="scientific">Asticcacaulis excentricus (strain ATCC 15261 / DSM 4724 / KCTC 12464 / NCIMB 9791 / VKM B-1370 / CB 48)</name>
    <dbReference type="NCBI Taxonomy" id="573065"/>
    <lineage>
        <taxon>Bacteria</taxon>
        <taxon>Pseudomonadati</taxon>
        <taxon>Pseudomonadota</taxon>
        <taxon>Alphaproteobacteria</taxon>
        <taxon>Caulobacterales</taxon>
        <taxon>Caulobacteraceae</taxon>
        <taxon>Asticcacaulis</taxon>
    </lineage>
</organism>
<dbReference type="Proteomes" id="UP000001492">
    <property type="component" value="Chromosome 1"/>
</dbReference>
<sequence length="433" mass="46594">MHKTKSLIAASAAVCALSAARSSEVTPPRVRGILAVRADTPADKVAQIQAAWAEFKATAEADAKAKDALHAEKMAKLEDVLATTQKDLDALNLKMAAASGAGGVSSVDANAHREAFNTYFREGTGEHALGDLSVKAGLTTQSKPDGGYLVPTEMENTIDRVLGTVSVMRQLATVRPIGTSTYSKLVGQGGTTSGWVGEEDTRTETNTPNLRELEFTVMEIYAEPYATQTMLDDGRINIEQWLADEVQIEFAEKEGAAYVKGSGVKRPRGFTTYENVPNDSYSWGKIGYVKTGAADKFATSAPADVFVDAYYALKAGYRNAANWLISDGVMGAVRKMKDGQGNYLWAPPTGAGKPATILEKAVYTDDNMDPLGANKFPIAFGDFKRGYLILDRVGIRVLRNPYKVNGKVAFYTTKRVGGGVQNFEAIKLVKCEA</sequence>
<dbReference type="RefSeq" id="WP_013477863.1">
    <property type="nucleotide sequence ID" value="NC_014816.1"/>
</dbReference>
<keyword evidence="4" id="KW-1185">Reference proteome</keyword>
<protein>
    <submittedName>
        <fullName evidence="3">Phage major capsid protein, HK97 family</fullName>
    </submittedName>
</protein>
<proteinExistence type="predicted"/>
<evidence type="ECO:0000313" key="4">
    <source>
        <dbReference type="Proteomes" id="UP000001492"/>
    </source>
</evidence>
<dbReference type="InterPro" id="IPR054612">
    <property type="entry name" value="Phage_capsid-like_C"/>
</dbReference>
<dbReference type="eggNOG" id="COG4653">
    <property type="taxonomic scope" value="Bacteria"/>
</dbReference>